<comment type="caution">
    <text evidence="3">The sequence shown here is derived from an EMBL/GenBank/DDBJ whole genome shotgun (WGS) entry which is preliminary data.</text>
</comment>
<dbReference type="InterPro" id="IPR001296">
    <property type="entry name" value="Glyco_trans_1"/>
</dbReference>
<dbReference type="Gene3D" id="3.40.50.2000">
    <property type="entry name" value="Glycogen Phosphorylase B"/>
    <property type="match status" value="2"/>
</dbReference>
<sequence>MIKINLDLRNACSTSGIGNFKRNLAIHIARFSDIELRGCYNYTRHLNKKNYDWFEGKLNQSFVLDKLVYNNKNFHLPIYYENMFSSNANFNLFLTYSLPSVKFKNPVISTIHDLIVLKTRCESKQFIKAHERDLNFTVRNSSLILTVSESSKTDICNYFNLSKEKVKIVHNGIEIQQFSREYSQEEIFNIQKKYNLPSKFILSFGGYRKHKNIERLLLAYSQLPYSIRKELKLVITNQNSDLIQFAKKCDIRKDVTFTPFIDEKDKVILYKMSLMVYYASLYEGFGVPIIEAQACHIPVITSNISSMPEAAGNSAIFVNPYEIKEIEEAIITLFHDQLLRERLIHNGYSNALKYTWEKSAKELHDILHNEWINTN</sequence>
<gene>
    <name evidence="3" type="ORF">DXC44_03475</name>
</gene>
<feature type="domain" description="Glycosyl transferase family 1" evidence="1">
    <location>
        <begin position="192"/>
        <end position="348"/>
    </location>
</feature>
<evidence type="ECO:0000259" key="1">
    <source>
        <dbReference type="Pfam" id="PF00534"/>
    </source>
</evidence>
<protein>
    <submittedName>
        <fullName evidence="3">Glycosyltransferase family 1 protein</fullName>
    </submittedName>
</protein>
<dbReference type="PANTHER" id="PTHR46401:SF2">
    <property type="entry name" value="GLYCOSYLTRANSFERASE WBBK-RELATED"/>
    <property type="match status" value="1"/>
</dbReference>
<dbReference type="GO" id="GO:0016757">
    <property type="term" value="F:glycosyltransferase activity"/>
    <property type="evidence" value="ECO:0007669"/>
    <property type="project" value="InterPro"/>
</dbReference>
<evidence type="ECO:0000313" key="4">
    <source>
        <dbReference type="Proteomes" id="UP000261278"/>
    </source>
</evidence>
<dbReference type="SUPFAM" id="SSF53756">
    <property type="entry name" value="UDP-Glycosyltransferase/glycogen phosphorylase"/>
    <property type="match status" value="1"/>
</dbReference>
<dbReference type="AlphaFoldDB" id="A0A1H7FBD8"/>
<proteinExistence type="predicted"/>
<feature type="domain" description="Glycosyltransferase subfamily 4-like N-terminal" evidence="2">
    <location>
        <begin position="99"/>
        <end position="176"/>
    </location>
</feature>
<dbReference type="RefSeq" id="WP_074783104.1">
    <property type="nucleotide sequence ID" value="NZ_CAJTAS010000053.1"/>
</dbReference>
<dbReference type="Pfam" id="PF00534">
    <property type="entry name" value="Glycos_transf_1"/>
    <property type="match status" value="1"/>
</dbReference>
<organism evidence="3 4">
    <name type="scientific">Phocaeicola vulgatus</name>
    <name type="common">Bacteroides vulgatus</name>
    <dbReference type="NCBI Taxonomy" id="821"/>
    <lineage>
        <taxon>Bacteria</taxon>
        <taxon>Pseudomonadati</taxon>
        <taxon>Bacteroidota</taxon>
        <taxon>Bacteroidia</taxon>
        <taxon>Bacteroidales</taxon>
        <taxon>Bacteroidaceae</taxon>
        <taxon>Phocaeicola</taxon>
    </lineage>
</organism>
<reference evidence="3 4" key="1">
    <citation type="submission" date="2018-08" db="EMBL/GenBank/DDBJ databases">
        <title>A genome reference for cultivated species of the human gut microbiota.</title>
        <authorList>
            <person name="Zou Y."/>
            <person name="Xue W."/>
            <person name="Luo G."/>
        </authorList>
    </citation>
    <scope>NUCLEOTIDE SEQUENCE [LARGE SCALE GENOMIC DNA]</scope>
    <source>
        <strain evidence="3 4">TF05-18</strain>
    </source>
</reference>
<dbReference type="Pfam" id="PF13439">
    <property type="entry name" value="Glyco_transf_4"/>
    <property type="match status" value="1"/>
</dbReference>
<dbReference type="EMBL" id="QSSN01000002">
    <property type="protein sequence ID" value="RGL88764.1"/>
    <property type="molecule type" value="Genomic_DNA"/>
</dbReference>
<evidence type="ECO:0000313" key="3">
    <source>
        <dbReference type="EMBL" id="RGL88764.1"/>
    </source>
</evidence>
<dbReference type="InterPro" id="IPR028098">
    <property type="entry name" value="Glyco_trans_4-like_N"/>
</dbReference>
<name>A0A1H7FBD8_PHOVU</name>
<dbReference type="Proteomes" id="UP000261278">
    <property type="component" value="Unassembled WGS sequence"/>
</dbReference>
<accession>A0A1H7FBD8</accession>
<evidence type="ECO:0000259" key="2">
    <source>
        <dbReference type="Pfam" id="PF13439"/>
    </source>
</evidence>
<dbReference type="CDD" id="cd03809">
    <property type="entry name" value="GT4_MtfB-like"/>
    <property type="match status" value="1"/>
</dbReference>
<dbReference type="PANTHER" id="PTHR46401">
    <property type="entry name" value="GLYCOSYLTRANSFERASE WBBK-RELATED"/>
    <property type="match status" value="1"/>
</dbReference>
<keyword evidence="3" id="KW-0808">Transferase</keyword>